<protein>
    <recommendedName>
        <fullName evidence="3">Transposase Tc1-like domain-containing protein</fullName>
    </recommendedName>
</protein>
<evidence type="ECO:0008006" key="3">
    <source>
        <dbReference type="Google" id="ProtNLM"/>
    </source>
</evidence>
<dbReference type="Proteomes" id="UP000054359">
    <property type="component" value="Unassembled WGS sequence"/>
</dbReference>
<dbReference type="AlphaFoldDB" id="A0A087T3N5"/>
<accession>A0A087T3N5</accession>
<reference evidence="1 2" key="1">
    <citation type="submission" date="2013-11" db="EMBL/GenBank/DDBJ databases">
        <title>Genome sequencing of Stegodyphus mimosarum.</title>
        <authorList>
            <person name="Bechsgaard J."/>
        </authorList>
    </citation>
    <scope>NUCLEOTIDE SEQUENCE [LARGE SCALE GENOMIC DNA]</scope>
</reference>
<feature type="non-terminal residue" evidence="1">
    <location>
        <position position="64"/>
    </location>
</feature>
<evidence type="ECO:0000313" key="1">
    <source>
        <dbReference type="EMBL" id="KFM59724.1"/>
    </source>
</evidence>
<gene>
    <name evidence="1" type="ORF">X975_12966</name>
</gene>
<sequence length="64" mass="7295">MSADERYLTLCARRNRTATPALLRSSLAATTRKLVSTSTVRRRLHEKWSVCETTSHLRAAHVTR</sequence>
<evidence type="ECO:0000313" key="2">
    <source>
        <dbReference type="Proteomes" id="UP000054359"/>
    </source>
</evidence>
<name>A0A087T3N5_STEMI</name>
<proteinExistence type="predicted"/>
<organism evidence="1 2">
    <name type="scientific">Stegodyphus mimosarum</name>
    <name type="common">African social velvet spider</name>
    <dbReference type="NCBI Taxonomy" id="407821"/>
    <lineage>
        <taxon>Eukaryota</taxon>
        <taxon>Metazoa</taxon>
        <taxon>Ecdysozoa</taxon>
        <taxon>Arthropoda</taxon>
        <taxon>Chelicerata</taxon>
        <taxon>Arachnida</taxon>
        <taxon>Araneae</taxon>
        <taxon>Araneomorphae</taxon>
        <taxon>Entelegynae</taxon>
        <taxon>Eresoidea</taxon>
        <taxon>Eresidae</taxon>
        <taxon>Stegodyphus</taxon>
    </lineage>
</organism>
<dbReference type="EMBL" id="KK113258">
    <property type="protein sequence ID" value="KFM59724.1"/>
    <property type="molecule type" value="Genomic_DNA"/>
</dbReference>
<keyword evidence="2" id="KW-1185">Reference proteome</keyword>